<dbReference type="Proteomes" id="UP000188879">
    <property type="component" value="Unassembled WGS sequence"/>
</dbReference>
<keyword evidence="8" id="KW-0418">Kinase</keyword>
<dbReference type="InterPro" id="IPR008145">
    <property type="entry name" value="GK/Ca_channel_bsu"/>
</dbReference>
<dbReference type="GO" id="GO:0005829">
    <property type="term" value="C:cytosol"/>
    <property type="evidence" value="ECO:0007669"/>
    <property type="project" value="TreeGrafter"/>
</dbReference>
<dbReference type="InterPro" id="IPR012699">
    <property type="entry name" value="PhnN"/>
</dbReference>
<dbReference type="RefSeq" id="WP_076956143.1">
    <property type="nucleotide sequence ID" value="NZ_MLCO01000027.1"/>
</dbReference>
<dbReference type="EMBL" id="MLCO01000027">
    <property type="protein sequence ID" value="ONG57267.1"/>
    <property type="molecule type" value="Genomic_DNA"/>
</dbReference>
<evidence type="ECO:0000256" key="6">
    <source>
        <dbReference type="HAMAP-Rule" id="MF_00836"/>
    </source>
</evidence>
<organism evidence="8 9">
    <name type="scientific">Teichococcus deserti</name>
    <dbReference type="NCBI Taxonomy" id="1817963"/>
    <lineage>
        <taxon>Bacteria</taxon>
        <taxon>Pseudomonadati</taxon>
        <taxon>Pseudomonadota</taxon>
        <taxon>Alphaproteobacteria</taxon>
        <taxon>Acetobacterales</taxon>
        <taxon>Roseomonadaceae</taxon>
        <taxon>Roseomonas</taxon>
    </lineage>
</organism>
<evidence type="ECO:0000259" key="7">
    <source>
        <dbReference type="PROSITE" id="PS50052"/>
    </source>
</evidence>
<dbReference type="PROSITE" id="PS50052">
    <property type="entry name" value="GUANYLATE_KINASE_2"/>
    <property type="match status" value="1"/>
</dbReference>
<comment type="caution">
    <text evidence="8">The sequence shown here is derived from an EMBL/GenBank/DDBJ whole genome shotgun (WGS) entry which is preliminary data.</text>
</comment>
<evidence type="ECO:0000313" key="9">
    <source>
        <dbReference type="Proteomes" id="UP000188879"/>
    </source>
</evidence>
<protein>
    <recommendedName>
        <fullName evidence="6">Ribose 1,5-bisphosphate phosphokinase PhnN</fullName>
        <ecNumber evidence="6">2.7.4.23</ecNumber>
    </recommendedName>
    <alternativeName>
        <fullName evidence="6">Ribose 1,5-bisphosphokinase</fullName>
    </alternativeName>
</protein>
<dbReference type="EC" id="2.7.4.23" evidence="6"/>
<accession>A0A1V2H691</accession>
<keyword evidence="9" id="KW-1185">Reference proteome</keyword>
<dbReference type="NCBIfam" id="TIGR02322">
    <property type="entry name" value="phosphon_PhnN"/>
    <property type="match status" value="1"/>
</dbReference>
<dbReference type="GO" id="GO:0006015">
    <property type="term" value="P:5-phosphoribose 1-diphosphate biosynthetic process"/>
    <property type="evidence" value="ECO:0007669"/>
    <property type="project" value="UniProtKB-UniRule"/>
</dbReference>
<dbReference type="AlphaFoldDB" id="A0A1V2H691"/>
<evidence type="ECO:0000256" key="4">
    <source>
        <dbReference type="ARBA" id="ARBA00022741"/>
    </source>
</evidence>
<dbReference type="GO" id="GO:0019634">
    <property type="term" value="P:organic phosphonate metabolic process"/>
    <property type="evidence" value="ECO:0007669"/>
    <property type="project" value="UniProtKB-UniRule"/>
</dbReference>
<comment type="caution">
    <text evidence="6">Lacks conserved residue(s) required for the propagation of feature annotation.</text>
</comment>
<name>A0A1V2H691_9PROT</name>
<reference evidence="8 9" key="1">
    <citation type="submission" date="2016-10" db="EMBL/GenBank/DDBJ databases">
        <title>Draft Genome sequence of Roseomonas sp. strain M3.</title>
        <authorList>
            <person name="Subhash Y."/>
            <person name="Lee S."/>
        </authorList>
    </citation>
    <scope>NUCLEOTIDE SEQUENCE [LARGE SCALE GENOMIC DNA]</scope>
    <source>
        <strain evidence="8 9">M3</strain>
    </source>
</reference>
<evidence type="ECO:0000256" key="1">
    <source>
        <dbReference type="ARBA" id="ARBA00000373"/>
    </source>
</evidence>
<dbReference type="UniPathway" id="UPA00087">
    <property type="reaction ID" value="UER00175"/>
</dbReference>
<comment type="function">
    <text evidence="6">Catalyzes the phosphorylation of ribose 1,5-bisphosphate to 5-phospho-D-ribosyl alpha-1-diphosphate (PRPP).</text>
</comment>
<evidence type="ECO:0000313" key="8">
    <source>
        <dbReference type="EMBL" id="ONG57267.1"/>
    </source>
</evidence>
<comment type="similarity">
    <text evidence="6">Belongs to the ribose 1,5-bisphosphokinase family.</text>
</comment>
<dbReference type="HAMAP" id="MF_00836">
    <property type="entry name" value="PhnN"/>
    <property type="match status" value="1"/>
</dbReference>
<dbReference type="SMART" id="SM00072">
    <property type="entry name" value="GuKc"/>
    <property type="match status" value="1"/>
</dbReference>
<feature type="domain" description="Guanylate kinase-like" evidence="7">
    <location>
        <begin position="3"/>
        <end position="185"/>
    </location>
</feature>
<dbReference type="InterPro" id="IPR027417">
    <property type="entry name" value="P-loop_NTPase"/>
</dbReference>
<gene>
    <name evidence="6" type="primary">phnN</name>
    <name evidence="8" type="ORF">BKE38_04250</name>
</gene>
<proteinExistence type="inferred from homology"/>
<keyword evidence="5 6" id="KW-0067">ATP-binding</keyword>
<keyword evidence="4 6" id="KW-0547">Nucleotide-binding</keyword>
<dbReference type="SUPFAM" id="SSF52540">
    <property type="entry name" value="P-loop containing nucleoside triphosphate hydrolases"/>
    <property type="match status" value="1"/>
</dbReference>
<evidence type="ECO:0000256" key="2">
    <source>
        <dbReference type="ARBA" id="ARBA00005069"/>
    </source>
</evidence>
<comment type="pathway">
    <text evidence="2 6">Metabolic intermediate biosynthesis; 5-phospho-alpha-D-ribose 1-diphosphate biosynthesis; 5-phospho-alpha-D-ribose 1-diphosphate from D-ribose 5-phosphate (route II): step 3/3.</text>
</comment>
<dbReference type="OrthoDB" id="341217at2"/>
<keyword evidence="3 6" id="KW-0808">Transferase</keyword>
<dbReference type="PANTHER" id="PTHR23117:SF8">
    <property type="entry name" value="RIBOSE 1,5-BISPHOSPHATE PHOSPHOKINASE PHNN"/>
    <property type="match status" value="1"/>
</dbReference>
<dbReference type="GO" id="GO:0033863">
    <property type="term" value="F:ribose 1,5-bisphosphate phosphokinase activity"/>
    <property type="evidence" value="ECO:0007669"/>
    <property type="project" value="UniProtKB-UniRule"/>
</dbReference>
<dbReference type="GO" id="GO:0005524">
    <property type="term" value="F:ATP binding"/>
    <property type="evidence" value="ECO:0007669"/>
    <property type="project" value="UniProtKB-KW"/>
</dbReference>
<dbReference type="PANTHER" id="PTHR23117">
    <property type="entry name" value="GUANYLATE KINASE-RELATED"/>
    <property type="match status" value="1"/>
</dbReference>
<dbReference type="Gene3D" id="3.40.50.300">
    <property type="entry name" value="P-loop containing nucleotide triphosphate hydrolases"/>
    <property type="match status" value="1"/>
</dbReference>
<sequence>MSGRLVTVVGASGAGKDTLLGAARAALAGDPRFLFARRVITRPAETQQHAGVEDHLPMTEAEFAAAEASGAFALSWAAHGLHYGIPRSIEDELAAGRIVVANLSRGVLAEADRRYRLRVLLVTAPPEVLAARLAGRGRETMAEITLRLSRAAPLVDGLDLVEIANDMTPEIGAERLLSALKSAAE</sequence>
<comment type="catalytic activity">
    <reaction evidence="1 6">
        <text>alpha-D-ribose 1,5-bisphosphate + ATP = 5-phospho-alpha-D-ribose 1-diphosphate + ADP</text>
        <dbReference type="Rhea" id="RHEA:20109"/>
        <dbReference type="ChEBI" id="CHEBI:30616"/>
        <dbReference type="ChEBI" id="CHEBI:58017"/>
        <dbReference type="ChEBI" id="CHEBI:68688"/>
        <dbReference type="ChEBI" id="CHEBI:456216"/>
        <dbReference type="EC" id="2.7.4.23"/>
    </reaction>
</comment>
<dbReference type="InterPro" id="IPR008144">
    <property type="entry name" value="Guanylate_kin-like_dom"/>
</dbReference>
<evidence type="ECO:0000256" key="5">
    <source>
        <dbReference type="ARBA" id="ARBA00022840"/>
    </source>
</evidence>
<evidence type="ECO:0000256" key="3">
    <source>
        <dbReference type="ARBA" id="ARBA00022679"/>
    </source>
</evidence>